<keyword evidence="3 6" id="KW-0808">Transferase</keyword>
<dbReference type="AlphaFoldDB" id="A0A895XN55"/>
<dbReference type="PROSITE" id="PS00444">
    <property type="entry name" value="POLYPRENYL_SYNTHASE_2"/>
    <property type="match status" value="1"/>
</dbReference>
<proteinExistence type="inferred from homology"/>
<dbReference type="EMBL" id="CP070496">
    <property type="protein sequence ID" value="QSB03896.1"/>
    <property type="molecule type" value="Genomic_DNA"/>
</dbReference>
<reference evidence="7" key="1">
    <citation type="submission" date="2021-02" db="EMBL/GenBank/DDBJ databases">
        <title>Natronoglycomyces albus gen. nov., sp. nov, a haloalkaliphilic actinobacterium from a soda solonchak soil.</title>
        <authorList>
            <person name="Sorokin D.Y."/>
            <person name="Khijniak T.V."/>
            <person name="Zakharycheva A.P."/>
            <person name="Boueva O.V."/>
            <person name="Ariskina E.V."/>
            <person name="Hahnke R.L."/>
            <person name="Bunk B."/>
            <person name="Sproer C."/>
            <person name="Schumann P."/>
            <person name="Evtushenko L.I."/>
            <person name="Kublanov I.V."/>
        </authorList>
    </citation>
    <scope>NUCLEOTIDE SEQUENCE</scope>
    <source>
        <strain evidence="7">DSM 106290</strain>
    </source>
</reference>
<gene>
    <name evidence="7" type="ORF">JQS30_08645</name>
</gene>
<dbReference type="Gene3D" id="1.10.600.10">
    <property type="entry name" value="Farnesyl Diphosphate Synthase"/>
    <property type="match status" value="1"/>
</dbReference>
<dbReference type="SFLD" id="SFLDG01017">
    <property type="entry name" value="Polyprenyl_Transferase_Like"/>
    <property type="match status" value="1"/>
</dbReference>
<evidence type="ECO:0000256" key="3">
    <source>
        <dbReference type="ARBA" id="ARBA00022679"/>
    </source>
</evidence>
<dbReference type="SFLD" id="SFLDS00005">
    <property type="entry name" value="Isoprenoid_Synthase_Type_I"/>
    <property type="match status" value="1"/>
</dbReference>
<evidence type="ECO:0000313" key="8">
    <source>
        <dbReference type="Proteomes" id="UP000662939"/>
    </source>
</evidence>
<keyword evidence="8" id="KW-1185">Reference proteome</keyword>
<keyword evidence="5" id="KW-0460">Magnesium</keyword>
<organism evidence="7 8">
    <name type="scientific">Natronoglycomyces albus</name>
    <dbReference type="NCBI Taxonomy" id="2811108"/>
    <lineage>
        <taxon>Bacteria</taxon>
        <taxon>Bacillati</taxon>
        <taxon>Actinomycetota</taxon>
        <taxon>Actinomycetes</taxon>
        <taxon>Glycomycetales</taxon>
        <taxon>Glycomycetaceae</taxon>
        <taxon>Natronoglycomyces</taxon>
    </lineage>
</organism>
<evidence type="ECO:0000256" key="4">
    <source>
        <dbReference type="ARBA" id="ARBA00022723"/>
    </source>
</evidence>
<dbReference type="InterPro" id="IPR000092">
    <property type="entry name" value="Polyprenyl_synt"/>
</dbReference>
<dbReference type="Proteomes" id="UP000662939">
    <property type="component" value="Chromosome"/>
</dbReference>
<sequence>MEAAKLTTRVEAELEVFLARQRDIIVQIDPVLQAYADAVADYVLRGGKRMRPTFAYWGYRGAAGVDCPEVVRGVAALELLQAAALIHDDLIDDSDTRRGQPSIHRRFEALHRDKGWYGQAKHFGSSAAILLGDLCFVWSDEMFTSCGMPMDVLIDARGDFDLMRTQVSAGQYLDVLAGARRDTSVDTAVKVAQFKAAKYTVEQPLLIGASLAGAPMELRRHYSRLGLALGEAFQLRDDVLGVYGDPRQTGKPAGDDLREGKYTYLVAKAFANADSDQKQLLESRLGDRELDAGAVENLRGVLIDTGALKATEDRIELLAQEAREALLEARSALTADSVPVFEQLLDAAVQRNG</sequence>
<evidence type="ECO:0000256" key="1">
    <source>
        <dbReference type="ARBA" id="ARBA00001946"/>
    </source>
</evidence>
<evidence type="ECO:0000256" key="2">
    <source>
        <dbReference type="ARBA" id="ARBA00006706"/>
    </source>
</evidence>
<name>A0A895XN55_9ACTN</name>
<dbReference type="GO" id="GO:0008299">
    <property type="term" value="P:isoprenoid biosynthetic process"/>
    <property type="evidence" value="ECO:0007669"/>
    <property type="project" value="InterPro"/>
</dbReference>
<dbReference type="SUPFAM" id="SSF48576">
    <property type="entry name" value="Terpenoid synthases"/>
    <property type="match status" value="1"/>
</dbReference>
<dbReference type="GO" id="GO:0004659">
    <property type="term" value="F:prenyltransferase activity"/>
    <property type="evidence" value="ECO:0007669"/>
    <property type="project" value="InterPro"/>
</dbReference>
<dbReference type="InterPro" id="IPR008949">
    <property type="entry name" value="Isoprenoid_synthase_dom_sf"/>
</dbReference>
<accession>A0A895XN55</accession>
<dbReference type="PANTHER" id="PTHR12001">
    <property type="entry name" value="GERANYLGERANYL PYROPHOSPHATE SYNTHASE"/>
    <property type="match status" value="1"/>
</dbReference>
<comment type="cofactor">
    <cofactor evidence="1">
        <name>Mg(2+)</name>
        <dbReference type="ChEBI" id="CHEBI:18420"/>
    </cofactor>
</comment>
<evidence type="ECO:0000256" key="5">
    <source>
        <dbReference type="ARBA" id="ARBA00022842"/>
    </source>
</evidence>
<protein>
    <submittedName>
        <fullName evidence="7">Polyprenyl synthetase family protein</fullName>
    </submittedName>
</protein>
<keyword evidence="4" id="KW-0479">Metal-binding</keyword>
<evidence type="ECO:0000313" key="7">
    <source>
        <dbReference type="EMBL" id="QSB03896.1"/>
    </source>
</evidence>
<dbReference type="PANTHER" id="PTHR12001:SF85">
    <property type="entry name" value="SHORT CHAIN ISOPRENYL DIPHOSPHATE SYNTHASE"/>
    <property type="match status" value="1"/>
</dbReference>
<dbReference type="CDD" id="cd00685">
    <property type="entry name" value="Trans_IPPS_HT"/>
    <property type="match status" value="1"/>
</dbReference>
<comment type="similarity">
    <text evidence="2 6">Belongs to the FPP/GGPP synthase family.</text>
</comment>
<dbReference type="KEGG" id="nav:JQS30_08645"/>
<dbReference type="Pfam" id="PF00348">
    <property type="entry name" value="polyprenyl_synt"/>
    <property type="match status" value="1"/>
</dbReference>
<dbReference type="InterPro" id="IPR033749">
    <property type="entry name" value="Polyprenyl_synt_CS"/>
</dbReference>
<dbReference type="GO" id="GO:0046872">
    <property type="term" value="F:metal ion binding"/>
    <property type="evidence" value="ECO:0007669"/>
    <property type="project" value="UniProtKB-KW"/>
</dbReference>
<dbReference type="RefSeq" id="WP_213169894.1">
    <property type="nucleotide sequence ID" value="NZ_CP070496.1"/>
</dbReference>
<dbReference type="PROSITE" id="PS00723">
    <property type="entry name" value="POLYPRENYL_SYNTHASE_1"/>
    <property type="match status" value="1"/>
</dbReference>
<evidence type="ECO:0000256" key="6">
    <source>
        <dbReference type="RuleBase" id="RU004466"/>
    </source>
</evidence>